<dbReference type="Gene3D" id="2.30.42.10">
    <property type="match status" value="1"/>
</dbReference>
<evidence type="ECO:0000313" key="3">
    <source>
        <dbReference type="Proteomes" id="UP000244754"/>
    </source>
</evidence>
<dbReference type="Gene3D" id="3.30.230.10">
    <property type="match status" value="1"/>
</dbReference>
<gene>
    <name evidence="2" type="ORF">C3E79_02905</name>
</gene>
<organism evidence="2 3">
    <name type="scientific">Corynebacterium liangguodongii</name>
    <dbReference type="NCBI Taxonomy" id="2079535"/>
    <lineage>
        <taxon>Bacteria</taxon>
        <taxon>Bacillati</taxon>
        <taxon>Actinomycetota</taxon>
        <taxon>Actinomycetes</taxon>
        <taxon>Mycobacteriales</taxon>
        <taxon>Corynebacteriaceae</taxon>
        <taxon>Corynebacterium</taxon>
    </lineage>
</organism>
<dbReference type="PROSITE" id="PS51786">
    <property type="entry name" value="LON_PROTEOLYTIC"/>
    <property type="match status" value="1"/>
</dbReference>
<proteinExistence type="inferred from homology"/>
<feature type="active site" evidence="1">
    <location>
        <position position="278"/>
    </location>
</feature>
<keyword evidence="3" id="KW-1185">Reference proteome</keyword>
<dbReference type="GO" id="GO:0030163">
    <property type="term" value="P:protein catabolic process"/>
    <property type="evidence" value="ECO:0007669"/>
    <property type="project" value="InterPro"/>
</dbReference>
<dbReference type="GO" id="GO:0006508">
    <property type="term" value="P:proteolysis"/>
    <property type="evidence" value="ECO:0007669"/>
    <property type="project" value="UniProtKB-KW"/>
</dbReference>
<comment type="similarity">
    <text evidence="1">Belongs to the peptidase S16 family.</text>
</comment>
<dbReference type="EC" id="3.4.21.53" evidence="1"/>
<dbReference type="Pfam" id="PF13180">
    <property type="entry name" value="PDZ_2"/>
    <property type="match status" value="1"/>
</dbReference>
<comment type="catalytic activity">
    <reaction evidence="1">
        <text>Hydrolysis of proteins in presence of ATP.</text>
        <dbReference type="EC" id="3.4.21.53"/>
    </reaction>
</comment>
<protein>
    <recommendedName>
        <fullName evidence="1">endopeptidase La</fullName>
        <ecNumber evidence="1">3.4.21.53</ecNumber>
    </recommendedName>
</protein>
<reference evidence="3" key="1">
    <citation type="submission" date="2018-01" db="EMBL/GenBank/DDBJ databases">
        <authorList>
            <person name="Li J."/>
        </authorList>
    </citation>
    <scope>NUCLEOTIDE SEQUENCE [LARGE SCALE GENOMIC DNA]</scope>
    <source>
        <strain evidence="3">2184</strain>
    </source>
</reference>
<dbReference type="EMBL" id="CP026948">
    <property type="protein sequence ID" value="AWB85012.1"/>
    <property type="molecule type" value="Genomic_DNA"/>
</dbReference>
<dbReference type="Pfam" id="PF05362">
    <property type="entry name" value="Lon_C"/>
    <property type="match status" value="1"/>
</dbReference>
<dbReference type="SUPFAM" id="SSF54211">
    <property type="entry name" value="Ribosomal protein S5 domain 2-like"/>
    <property type="match status" value="1"/>
</dbReference>
<dbReference type="PROSITE" id="PS50106">
    <property type="entry name" value="PDZ"/>
    <property type="match status" value="1"/>
</dbReference>
<name>A0A2S0WH56_9CORY</name>
<dbReference type="SMART" id="SM00228">
    <property type="entry name" value="PDZ"/>
    <property type="match status" value="1"/>
</dbReference>
<dbReference type="PANTHER" id="PTHR10046">
    <property type="entry name" value="ATP DEPENDENT LON PROTEASE FAMILY MEMBER"/>
    <property type="match status" value="1"/>
</dbReference>
<feature type="active site" evidence="1">
    <location>
        <position position="233"/>
    </location>
</feature>
<dbReference type="GO" id="GO:0004252">
    <property type="term" value="F:serine-type endopeptidase activity"/>
    <property type="evidence" value="ECO:0007669"/>
    <property type="project" value="UniProtKB-UniRule"/>
</dbReference>
<dbReference type="AlphaFoldDB" id="A0A2S0WH56"/>
<dbReference type="RefSeq" id="WP_108405020.1">
    <property type="nucleotide sequence ID" value="NZ_CP026948.1"/>
</dbReference>
<dbReference type="SUPFAM" id="SSF50156">
    <property type="entry name" value="PDZ domain-like"/>
    <property type="match status" value="1"/>
</dbReference>
<dbReference type="GO" id="GO:0004176">
    <property type="term" value="F:ATP-dependent peptidase activity"/>
    <property type="evidence" value="ECO:0007669"/>
    <property type="project" value="UniProtKB-UniRule"/>
</dbReference>
<dbReference type="InterPro" id="IPR036034">
    <property type="entry name" value="PDZ_sf"/>
</dbReference>
<sequence length="336" mass="34171">MGLLALALSLDHVPATDIALTVPFAAEGPGPTFNTLGDVEGTPVVDVEGAEVDPTEGNLNMTTVSVRTNMTLAQALGRWIGTGDTLVPLGQVIPPDVSEEELRRLNESAFVASEAAATVAAMNHLGLPTEVVVHDLVPGSAADGVLEPGDVITAVDARGVSQPGEVQDLVRARAAGEKVVLGVRRGERAFDVEATLGDNPEEPGSPQLGVLMTSQPAGDVSVDYNLNDVGGPSAGMMFSLAVIDKLSPGLLNGGRFVAGTGTIAEDGKVGPIGGIAHKIRAARDAGAELFLAPAGNCSEVARVDSGEMVVAGVATLDDAISAMQDFSAGRDVPACR</sequence>
<evidence type="ECO:0000256" key="1">
    <source>
        <dbReference type="PROSITE-ProRule" id="PRU01122"/>
    </source>
</evidence>
<dbReference type="InterPro" id="IPR020568">
    <property type="entry name" value="Ribosomal_Su5_D2-typ_SF"/>
</dbReference>
<keyword evidence="1" id="KW-0645">Protease</keyword>
<evidence type="ECO:0000313" key="2">
    <source>
        <dbReference type="EMBL" id="AWB85012.1"/>
    </source>
</evidence>
<dbReference type="Proteomes" id="UP000244754">
    <property type="component" value="Chromosome"/>
</dbReference>
<keyword evidence="1" id="KW-0720">Serine protease</keyword>
<dbReference type="InterPro" id="IPR008269">
    <property type="entry name" value="Lon_proteolytic"/>
</dbReference>
<dbReference type="InterPro" id="IPR001478">
    <property type="entry name" value="PDZ"/>
</dbReference>
<keyword evidence="1" id="KW-0378">Hydrolase</keyword>
<dbReference type="GO" id="GO:0005524">
    <property type="term" value="F:ATP binding"/>
    <property type="evidence" value="ECO:0007669"/>
    <property type="project" value="InterPro"/>
</dbReference>
<dbReference type="InterPro" id="IPR014721">
    <property type="entry name" value="Ribsml_uS5_D2-typ_fold_subgr"/>
</dbReference>
<dbReference type="OrthoDB" id="2356897at2"/>
<dbReference type="KEGG" id="clia:C3E79_02905"/>
<dbReference type="InterPro" id="IPR027065">
    <property type="entry name" value="Lon_Prtase"/>
</dbReference>
<accession>A0A2S0WH56</accession>